<dbReference type="EMBL" id="CZAE01000027">
    <property type="protein sequence ID" value="CUQ14661.1"/>
    <property type="molecule type" value="Genomic_DNA"/>
</dbReference>
<dbReference type="Gene3D" id="3.30.750.24">
    <property type="entry name" value="STAS domain"/>
    <property type="match status" value="1"/>
</dbReference>
<accession>A0A174U1R5</accession>
<evidence type="ECO:0000313" key="5">
    <source>
        <dbReference type="EMBL" id="VYT44769.1"/>
    </source>
</evidence>
<dbReference type="GO" id="GO:0043856">
    <property type="term" value="F:anti-sigma factor antagonist activity"/>
    <property type="evidence" value="ECO:0007669"/>
    <property type="project" value="InterPro"/>
</dbReference>
<dbReference type="Gene3D" id="3.30.565.10">
    <property type="entry name" value="Histidine kinase-like ATPase, C-terminal domain"/>
    <property type="match status" value="1"/>
</dbReference>
<reference evidence="4 6" key="1">
    <citation type="submission" date="2015-09" db="EMBL/GenBank/DDBJ databases">
        <authorList>
            <consortium name="Pathogen Informatics"/>
        </authorList>
    </citation>
    <scope>NUCLEOTIDE SEQUENCE [LARGE SCALE GENOMIC DNA]</scope>
    <source>
        <strain evidence="4 6">2789STDY5834846</strain>
    </source>
</reference>
<dbReference type="NCBIfam" id="TIGR00377">
    <property type="entry name" value="ant_ant_sig"/>
    <property type="match status" value="1"/>
</dbReference>
<gene>
    <name evidence="4" type="primary">btrV</name>
    <name evidence="5" type="ORF">BFLFYP10_03402</name>
    <name evidence="4" type="ORF">ERS852461_04362</name>
</gene>
<proteinExistence type="inferred from homology"/>
<evidence type="ECO:0000259" key="3">
    <source>
        <dbReference type="PROSITE" id="PS50801"/>
    </source>
</evidence>
<dbReference type="InterPro" id="IPR036890">
    <property type="entry name" value="HATPase_C_sf"/>
</dbReference>
<dbReference type="SUPFAM" id="SSF55874">
    <property type="entry name" value="ATPase domain of HSP90 chaperone/DNA topoisomerase II/histidine kinase"/>
    <property type="match status" value="1"/>
</dbReference>
<evidence type="ECO:0000313" key="6">
    <source>
        <dbReference type="Proteomes" id="UP000095606"/>
    </source>
</evidence>
<accession>A0A6N2WPZ5</accession>
<dbReference type="Pfam" id="PF13581">
    <property type="entry name" value="HATPase_c_2"/>
    <property type="match status" value="1"/>
</dbReference>
<dbReference type="InterPro" id="IPR002645">
    <property type="entry name" value="STAS_dom"/>
</dbReference>
<organism evidence="4 6">
    <name type="scientific">Bacteroides faecis</name>
    <dbReference type="NCBI Taxonomy" id="674529"/>
    <lineage>
        <taxon>Bacteria</taxon>
        <taxon>Pseudomonadati</taxon>
        <taxon>Bacteroidota</taxon>
        <taxon>Bacteroidia</taxon>
        <taxon>Bacteroidales</taxon>
        <taxon>Bacteroidaceae</taxon>
        <taxon>Bacteroides</taxon>
    </lineage>
</organism>
<sequence length="279" mass="31241">MEGTNFLLLIGTNTFVRVFNSNNTNLNMTRYLKNMEKEIIINNQPDEITRIAQFIDELGMSLQLPPSITMSVNLAIEEAISNIIHHGYPTNKEGEITLLTSVAPGILTARIIDNGISFDPTERNTDADNIISLDQQLTQGLGLFLIRRTMDKVEYHSTESQNELTLIKKIDMDFKPEASLKTNICKIEEVTILTIEGRLDTANSNDFNVVISPLLSMPTPNIIINVEGLLYISSSGLRSLITLQKCVRQHQGVLVIEAMRPEILKIFDMTGCSSLFTIR</sequence>
<protein>
    <recommendedName>
        <fullName evidence="2">Anti-sigma factor antagonist</fullName>
    </recommendedName>
</protein>
<dbReference type="InterPro" id="IPR036513">
    <property type="entry name" value="STAS_dom_sf"/>
</dbReference>
<dbReference type="CDD" id="cd07043">
    <property type="entry name" value="STAS_anti-anti-sigma_factors"/>
    <property type="match status" value="1"/>
</dbReference>
<dbReference type="PANTHER" id="PTHR33495">
    <property type="entry name" value="ANTI-SIGMA FACTOR ANTAGONIST TM_1081-RELATED-RELATED"/>
    <property type="match status" value="1"/>
</dbReference>
<dbReference type="InterPro" id="IPR003658">
    <property type="entry name" value="Anti-sigma_ant"/>
</dbReference>
<reference evidence="5" key="2">
    <citation type="submission" date="2019-11" db="EMBL/GenBank/DDBJ databases">
        <authorList>
            <person name="Feng L."/>
        </authorList>
    </citation>
    <scope>NUCLEOTIDE SEQUENCE</scope>
    <source>
        <strain evidence="5">BfaecisLFYP10</strain>
    </source>
</reference>
<dbReference type="SUPFAM" id="SSF52091">
    <property type="entry name" value="SpoIIaa-like"/>
    <property type="match status" value="1"/>
</dbReference>
<dbReference type="PANTHER" id="PTHR33495:SF2">
    <property type="entry name" value="ANTI-SIGMA FACTOR ANTAGONIST TM_1081-RELATED"/>
    <property type="match status" value="1"/>
</dbReference>
<dbReference type="InterPro" id="IPR003594">
    <property type="entry name" value="HATPase_dom"/>
</dbReference>
<evidence type="ECO:0000256" key="2">
    <source>
        <dbReference type="RuleBase" id="RU003749"/>
    </source>
</evidence>
<comment type="similarity">
    <text evidence="1 2">Belongs to the anti-sigma-factor antagonist family.</text>
</comment>
<dbReference type="PROSITE" id="PS50801">
    <property type="entry name" value="STAS"/>
    <property type="match status" value="1"/>
</dbReference>
<dbReference type="EMBL" id="CACRSZ010000074">
    <property type="protein sequence ID" value="VYT44769.1"/>
    <property type="molecule type" value="Genomic_DNA"/>
</dbReference>
<evidence type="ECO:0000256" key="1">
    <source>
        <dbReference type="ARBA" id="ARBA00009013"/>
    </source>
</evidence>
<name>A0A174U1R5_9BACE</name>
<evidence type="ECO:0000313" key="4">
    <source>
        <dbReference type="EMBL" id="CUQ14661.1"/>
    </source>
</evidence>
<dbReference type="Proteomes" id="UP000095606">
    <property type="component" value="Unassembled WGS sequence"/>
</dbReference>
<feature type="domain" description="STAS" evidence="3">
    <location>
        <begin position="180"/>
        <end position="279"/>
    </location>
</feature>
<dbReference type="CDD" id="cd16936">
    <property type="entry name" value="HATPase_RsbW-like"/>
    <property type="match status" value="1"/>
</dbReference>
<dbReference type="AlphaFoldDB" id="A0A174U1R5"/>
<dbReference type="Pfam" id="PF01740">
    <property type="entry name" value="STAS"/>
    <property type="match status" value="1"/>
</dbReference>